<feature type="compositionally biased region" description="Basic and acidic residues" evidence="1">
    <location>
        <begin position="93"/>
        <end position="102"/>
    </location>
</feature>
<protein>
    <submittedName>
        <fullName evidence="2">Uncharacterized protein</fullName>
    </submittedName>
</protein>
<feature type="region of interest" description="Disordered" evidence="1">
    <location>
        <begin position="93"/>
        <end position="125"/>
    </location>
</feature>
<name>A0A423WH67_CYTCH</name>
<dbReference type="OrthoDB" id="10606041at2759"/>
<dbReference type="EMBL" id="LJZO01000004">
    <property type="protein sequence ID" value="ROW02681.1"/>
    <property type="molecule type" value="Genomic_DNA"/>
</dbReference>
<reference evidence="2 3" key="1">
    <citation type="submission" date="2015-09" db="EMBL/GenBank/DDBJ databases">
        <title>Host preference determinants of Valsa canker pathogens revealed by comparative genomics.</title>
        <authorList>
            <person name="Yin Z."/>
            <person name="Huang L."/>
        </authorList>
    </citation>
    <scope>NUCLEOTIDE SEQUENCE [LARGE SCALE GENOMIC DNA]</scope>
    <source>
        <strain evidence="2 3">YSFL</strain>
    </source>
</reference>
<accession>A0A423WH67</accession>
<feature type="compositionally biased region" description="Polar residues" evidence="1">
    <location>
        <begin position="1"/>
        <end position="15"/>
    </location>
</feature>
<feature type="region of interest" description="Disordered" evidence="1">
    <location>
        <begin position="1"/>
        <end position="42"/>
    </location>
</feature>
<dbReference type="AlphaFoldDB" id="A0A423WH67"/>
<sequence length="241" mass="26558">MDATAQKTTMKSASGRTPLPRSRLASVGMAQGTSLPSDNILGGARMERQTSTAYLNAASSTTYVDRTEAEDDQRSAMKEVNSASMFGQHLAKCSEREEKQGPEHALGPSPQFPRHARPRHTGGILDFLPADMSEYRRDQLSHAFQVRGMDTVTKLPNHADGSKWMVCPRDGIPPHSVETHELMHGANKHLVDDCMNRHFQDLIKGEDDGGILEDIIEVPPDRDPIHAYQPGLRPAINRVAT</sequence>
<keyword evidence="3" id="KW-1185">Reference proteome</keyword>
<evidence type="ECO:0000313" key="2">
    <source>
        <dbReference type="EMBL" id="ROW02681.1"/>
    </source>
</evidence>
<comment type="caution">
    <text evidence="2">The sequence shown here is derived from an EMBL/GenBank/DDBJ whole genome shotgun (WGS) entry which is preliminary data.</text>
</comment>
<organism evidence="2 3">
    <name type="scientific">Cytospora chrysosperma</name>
    <name type="common">Cytospora canker fungus</name>
    <name type="synonym">Sphaeria chrysosperma</name>
    <dbReference type="NCBI Taxonomy" id="252740"/>
    <lineage>
        <taxon>Eukaryota</taxon>
        <taxon>Fungi</taxon>
        <taxon>Dikarya</taxon>
        <taxon>Ascomycota</taxon>
        <taxon>Pezizomycotina</taxon>
        <taxon>Sordariomycetes</taxon>
        <taxon>Sordariomycetidae</taxon>
        <taxon>Diaporthales</taxon>
        <taxon>Cytosporaceae</taxon>
        <taxon>Cytospora</taxon>
    </lineage>
</organism>
<evidence type="ECO:0000313" key="3">
    <source>
        <dbReference type="Proteomes" id="UP000284375"/>
    </source>
</evidence>
<evidence type="ECO:0000256" key="1">
    <source>
        <dbReference type="SAM" id="MobiDB-lite"/>
    </source>
</evidence>
<gene>
    <name evidence="2" type="ORF">VSDG_01645</name>
</gene>
<proteinExistence type="predicted"/>
<dbReference type="Proteomes" id="UP000284375">
    <property type="component" value="Unassembled WGS sequence"/>
</dbReference>